<dbReference type="RefSeq" id="WP_332287547.1">
    <property type="nucleotide sequence ID" value="NZ_JAZIBG010000009.1"/>
</dbReference>
<evidence type="ECO:0000313" key="3">
    <source>
        <dbReference type="EMBL" id="MEF7612648.1"/>
    </source>
</evidence>
<name>A0AAW9Q902_9BURK</name>
<comment type="caution">
    <text evidence="3">The sequence shown here is derived from an EMBL/GenBank/DDBJ whole genome shotgun (WGS) entry which is preliminary data.</text>
</comment>
<keyword evidence="4" id="KW-1185">Reference proteome</keyword>
<feature type="transmembrane region" description="Helical" evidence="1">
    <location>
        <begin position="216"/>
        <end position="233"/>
    </location>
</feature>
<keyword evidence="1" id="KW-0472">Membrane</keyword>
<evidence type="ECO:0000313" key="4">
    <source>
        <dbReference type="Proteomes" id="UP001336250"/>
    </source>
</evidence>
<dbReference type="EC" id="3.4.-.-" evidence="3"/>
<sequence>MPLTFALLGLAAIAAWGVAMTLPRWAEWPWRLLLLASGVAALGEGLMDWRGVPVAMALWGTAHLYQRSHERRVRLAWGAAALLLAGALATHRLPGFAPHVVAESIRLSAASAEMSLKANYDKALAGVLLLACFCARARPGSDWLRATGIGVLVGAATAAVVVGLAIAAGAVRYDPKLPSITPAWMAINLVLTCLFEEALFRGVFQHRLARMVADRPRLTWLPLAAASVLFGLAHAGGGPVLIVVASIAGVGYGLAYAMTGRIEAAIVAHFTLNSIHFLGFTYPYAVR</sequence>
<keyword evidence="1" id="KW-0812">Transmembrane</keyword>
<proteinExistence type="predicted"/>
<dbReference type="InterPro" id="IPR003675">
    <property type="entry name" value="Rce1/LyrA-like_dom"/>
</dbReference>
<feature type="domain" description="CAAX prenyl protease 2/Lysostaphin resistance protein A-like" evidence="2">
    <location>
        <begin position="182"/>
        <end position="274"/>
    </location>
</feature>
<dbReference type="Pfam" id="PF02517">
    <property type="entry name" value="Rce1-like"/>
    <property type="match status" value="1"/>
</dbReference>
<reference evidence="3 4" key="1">
    <citation type="submission" date="2024-02" db="EMBL/GenBank/DDBJ databases">
        <title>Genome sequence of Aquincola sp. MAHUQ-54.</title>
        <authorList>
            <person name="Huq M.A."/>
        </authorList>
    </citation>
    <scope>NUCLEOTIDE SEQUENCE [LARGE SCALE GENOMIC DNA]</scope>
    <source>
        <strain evidence="3 4">MAHUQ-54</strain>
    </source>
</reference>
<keyword evidence="3" id="KW-0378">Hydrolase</keyword>
<feature type="transmembrane region" description="Helical" evidence="1">
    <location>
        <begin position="239"/>
        <end position="257"/>
    </location>
</feature>
<keyword evidence="1" id="KW-1133">Transmembrane helix</keyword>
<accession>A0AAW9Q902</accession>
<gene>
    <name evidence="3" type="ORF">V4F39_01915</name>
</gene>
<dbReference type="EMBL" id="JAZIBG010000009">
    <property type="protein sequence ID" value="MEF7612648.1"/>
    <property type="molecule type" value="Genomic_DNA"/>
</dbReference>
<feature type="transmembrane region" description="Helical" evidence="1">
    <location>
        <begin position="264"/>
        <end position="285"/>
    </location>
</feature>
<feature type="transmembrane region" description="Helical" evidence="1">
    <location>
        <begin position="183"/>
        <end position="204"/>
    </location>
</feature>
<dbReference type="GO" id="GO:0080120">
    <property type="term" value="P:CAAX-box protein maturation"/>
    <property type="evidence" value="ECO:0007669"/>
    <property type="project" value="UniProtKB-ARBA"/>
</dbReference>
<evidence type="ECO:0000256" key="1">
    <source>
        <dbReference type="SAM" id="Phobius"/>
    </source>
</evidence>
<dbReference type="AlphaFoldDB" id="A0AAW9Q902"/>
<organism evidence="3 4">
    <name type="scientific">Aquincola agrisoli</name>
    <dbReference type="NCBI Taxonomy" id="3119538"/>
    <lineage>
        <taxon>Bacteria</taxon>
        <taxon>Pseudomonadati</taxon>
        <taxon>Pseudomonadota</taxon>
        <taxon>Betaproteobacteria</taxon>
        <taxon>Burkholderiales</taxon>
        <taxon>Sphaerotilaceae</taxon>
        <taxon>Aquincola</taxon>
    </lineage>
</organism>
<dbReference type="Proteomes" id="UP001336250">
    <property type="component" value="Unassembled WGS sequence"/>
</dbReference>
<dbReference type="GO" id="GO:0004175">
    <property type="term" value="F:endopeptidase activity"/>
    <property type="evidence" value="ECO:0007669"/>
    <property type="project" value="UniProtKB-ARBA"/>
</dbReference>
<protein>
    <submittedName>
        <fullName evidence="3">CPBP family intramembrane glutamic endopeptidase</fullName>
        <ecNumber evidence="3">3.4.-.-</ecNumber>
    </submittedName>
</protein>
<evidence type="ECO:0000259" key="2">
    <source>
        <dbReference type="Pfam" id="PF02517"/>
    </source>
</evidence>
<feature type="transmembrane region" description="Helical" evidence="1">
    <location>
        <begin position="149"/>
        <end position="171"/>
    </location>
</feature>